<evidence type="ECO:0000313" key="1">
    <source>
        <dbReference type="EMBL" id="EYC28312.1"/>
    </source>
</evidence>
<dbReference type="AlphaFoldDB" id="A0A016VMP6"/>
<gene>
    <name evidence="1" type="primary">Acey_s0008.g87</name>
    <name evidence="1" type="ORF">Y032_0008g87</name>
</gene>
<reference evidence="2" key="1">
    <citation type="journal article" date="2015" name="Nat. Genet.">
        <title>The genome and transcriptome of the zoonotic hookworm Ancylostoma ceylanicum identify infection-specific gene families.</title>
        <authorList>
            <person name="Schwarz E.M."/>
            <person name="Hu Y."/>
            <person name="Antoshechkin I."/>
            <person name="Miller M.M."/>
            <person name="Sternberg P.W."/>
            <person name="Aroian R.V."/>
        </authorList>
    </citation>
    <scope>NUCLEOTIDE SEQUENCE</scope>
    <source>
        <strain evidence="2">HY135</strain>
    </source>
</reference>
<sequence length="72" mass="8101">MKTGQRLRDAASPILHHLDARGGETVVTPLARRLHIKLVEFGPKRGYQYNNGPRAEMAAKLRLPMVHFLVAK</sequence>
<name>A0A016VMP6_9BILA</name>
<protein>
    <submittedName>
        <fullName evidence="1">Uncharacterized protein</fullName>
    </submittedName>
</protein>
<evidence type="ECO:0000313" key="2">
    <source>
        <dbReference type="Proteomes" id="UP000024635"/>
    </source>
</evidence>
<organism evidence="1 2">
    <name type="scientific">Ancylostoma ceylanicum</name>
    <dbReference type="NCBI Taxonomy" id="53326"/>
    <lineage>
        <taxon>Eukaryota</taxon>
        <taxon>Metazoa</taxon>
        <taxon>Ecdysozoa</taxon>
        <taxon>Nematoda</taxon>
        <taxon>Chromadorea</taxon>
        <taxon>Rhabditida</taxon>
        <taxon>Rhabditina</taxon>
        <taxon>Rhabditomorpha</taxon>
        <taxon>Strongyloidea</taxon>
        <taxon>Ancylostomatidae</taxon>
        <taxon>Ancylostomatinae</taxon>
        <taxon>Ancylostoma</taxon>
    </lineage>
</organism>
<keyword evidence="2" id="KW-1185">Reference proteome</keyword>
<dbReference type="Proteomes" id="UP000024635">
    <property type="component" value="Unassembled WGS sequence"/>
</dbReference>
<accession>A0A016VMP6</accession>
<comment type="caution">
    <text evidence="1">The sequence shown here is derived from an EMBL/GenBank/DDBJ whole genome shotgun (WGS) entry which is preliminary data.</text>
</comment>
<dbReference type="EMBL" id="JARK01001344">
    <property type="protein sequence ID" value="EYC28312.1"/>
    <property type="molecule type" value="Genomic_DNA"/>
</dbReference>
<proteinExistence type="predicted"/>